<dbReference type="GO" id="GO:0044550">
    <property type="term" value="P:secondary metabolite biosynthetic process"/>
    <property type="evidence" value="ECO:0007669"/>
    <property type="project" value="UniProtKB-ARBA"/>
</dbReference>
<keyword evidence="11" id="KW-1185">Reference proteome</keyword>
<feature type="chain" id="PRO_5029859096" description="Cytochrome P450" evidence="9">
    <location>
        <begin position="24"/>
        <end position="508"/>
    </location>
</feature>
<comment type="cofactor">
    <cofactor evidence="7">
        <name>heme</name>
        <dbReference type="ChEBI" id="CHEBI:30413"/>
    </cofactor>
</comment>
<feature type="binding site" description="axial binding residue" evidence="7">
    <location>
        <position position="444"/>
    </location>
    <ligand>
        <name>heme</name>
        <dbReference type="ChEBI" id="CHEBI:30413"/>
    </ligand>
    <ligandPart>
        <name>Fe</name>
        <dbReference type="ChEBI" id="CHEBI:18248"/>
    </ligandPart>
</feature>
<keyword evidence="2 7" id="KW-0349">Heme</keyword>
<dbReference type="AlphaFoldDB" id="A0A7J7LIC5"/>
<keyword evidence="9" id="KW-0732">Signal</keyword>
<evidence type="ECO:0000256" key="6">
    <source>
        <dbReference type="ARBA" id="ARBA00023136"/>
    </source>
</evidence>
<dbReference type="SUPFAM" id="SSF48264">
    <property type="entry name" value="Cytochrome P450"/>
    <property type="match status" value="1"/>
</dbReference>
<gene>
    <name evidence="10" type="ORF">GIB67_033820</name>
</gene>
<protein>
    <recommendedName>
        <fullName evidence="12">Cytochrome P450</fullName>
    </recommendedName>
</protein>
<comment type="subcellular location">
    <subcellularLocation>
        <location evidence="1">Membrane</location>
    </subcellularLocation>
</comment>
<dbReference type="GO" id="GO:0020037">
    <property type="term" value="F:heme binding"/>
    <property type="evidence" value="ECO:0007669"/>
    <property type="project" value="InterPro"/>
</dbReference>
<evidence type="ECO:0000256" key="7">
    <source>
        <dbReference type="PIRSR" id="PIRSR602401-1"/>
    </source>
</evidence>
<dbReference type="InterPro" id="IPR001128">
    <property type="entry name" value="Cyt_P450"/>
</dbReference>
<dbReference type="PRINTS" id="PR00385">
    <property type="entry name" value="P450"/>
</dbReference>
<dbReference type="PANTHER" id="PTHR47947">
    <property type="entry name" value="CYTOCHROME P450 82C3-RELATED"/>
    <property type="match status" value="1"/>
</dbReference>
<accession>A0A7J7LIC5</accession>
<dbReference type="OrthoDB" id="1055148at2759"/>
<keyword evidence="6" id="KW-0472">Membrane</keyword>
<dbReference type="CDD" id="cd20653">
    <property type="entry name" value="CYP81"/>
    <property type="match status" value="1"/>
</dbReference>
<dbReference type="PANTHER" id="PTHR47947:SF3">
    <property type="entry name" value="CYTOCHROME P450 81D1-LIKE"/>
    <property type="match status" value="1"/>
</dbReference>
<keyword evidence="5 7" id="KW-0408">Iron</keyword>
<organism evidence="10 11">
    <name type="scientific">Kingdonia uniflora</name>
    <dbReference type="NCBI Taxonomy" id="39325"/>
    <lineage>
        <taxon>Eukaryota</taxon>
        <taxon>Viridiplantae</taxon>
        <taxon>Streptophyta</taxon>
        <taxon>Embryophyta</taxon>
        <taxon>Tracheophyta</taxon>
        <taxon>Spermatophyta</taxon>
        <taxon>Magnoliopsida</taxon>
        <taxon>Ranunculales</taxon>
        <taxon>Circaeasteraceae</taxon>
        <taxon>Kingdonia</taxon>
    </lineage>
</organism>
<dbReference type="Proteomes" id="UP000541444">
    <property type="component" value="Unassembled WGS sequence"/>
</dbReference>
<evidence type="ECO:0000256" key="3">
    <source>
        <dbReference type="ARBA" id="ARBA00022723"/>
    </source>
</evidence>
<reference evidence="10 11" key="1">
    <citation type="journal article" date="2020" name="IScience">
        <title>Genome Sequencing of the Endangered Kingdonia uniflora (Circaeasteraceae, Ranunculales) Reveals Potential Mechanisms of Evolutionary Specialization.</title>
        <authorList>
            <person name="Sun Y."/>
            <person name="Deng T."/>
            <person name="Zhang A."/>
            <person name="Moore M.J."/>
            <person name="Landis J.B."/>
            <person name="Lin N."/>
            <person name="Zhang H."/>
            <person name="Zhang X."/>
            <person name="Huang J."/>
            <person name="Zhang X."/>
            <person name="Sun H."/>
            <person name="Wang H."/>
        </authorList>
    </citation>
    <scope>NUCLEOTIDE SEQUENCE [LARGE SCALE GENOMIC DNA]</scope>
    <source>
        <strain evidence="10">TB1705</strain>
        <tissue evidence="10">Leaf</tissue>
    </source>
</reference>
<evidence type="ECO:0000256" key="1">
    <source>
        <dbReference type="ARBA" id="ARBA00004370"/>
    </source>
</evidence>
<evidence type="ECO:0000256" key="8">
    <source>
        <dbReference type="RuleBase" id="RU000461"/>
    </source>
</evidence>
<evidence type="ECO:0008006" key="12">
    <source>
        <dbReference type="Google" id="ProtNLM"/>
    </source>
</evidence>
<evidence type="ECO:0000256" key="4">
    <source>
        <dbReference type="ARBA" id="ARBA00023002"/>
    </source>
</evidence>
<keyword evidence="8" id="KW-0503">Monooxygenase</keyword>
<evidence type="ECO:0000256" key="9">
    <source>
        <dbReference type="SAM" id="SignalP"/>
    </source>
</evidence>
<dbReference type="InterPro" id="IPR036396">
    <property type="entry name" value="Cyt_P450_sf"/>
</dbReference>
<dbReference type="GO" id="GO:0004497">
    <property type="term" value="F:monooxygenase activity"/>
    <property type="evidence" value="ECO:0007669"/>
    <property type="project" value="UniProtKB-KW"/>
</dbReference>
<dbReference type="GO" id="GO:0005506">
    <property type="term" value="F:iron ion binding"/>
    <property type="evidence" value="ECO:0007669"/>
    <property type="project" value="InterPro"/>
</dbReference>
<dbReference type="InterPro" id="IPR002401">
    <property type="entry name" value="Cyt_P450_E_grp-I"/>
</dbReference>
<dbReference type="Pfam" id="PF00067">
    <property type="entry name" value="p450"/>
    <property type="match status" value="1"/>
</dbReference>
<evidence type="ECO:0000256" key="5">
    <source>
        <dbReference type="ARBA" id="ARBA00023004"/>
    </source>
</evidence>
<evidence type="ECO:0000256" key="2">
    <source>
        <dbReference type="ARBA" id="ARBA00022617"/>
    </source>
</evidence>
<dbReference type="PROSITE" id="PS00086">
    <property type="entry name" value="CYTOCHROME_P450"/>
    <property type="match status" value="1"/>
</dbReference>
<evidence type="ECO:0000313" key="10">
    <source>
        <dbReference type="EMBL" id="KAF6142393.1"/>
    </source>
</evidence>
<comment type="similarity">
    <text evidence="8">Belongs to the cytochrome P450 family.</text>
</comment>
<proteinExistence type="inferred from homology"/>
<dbReference type="Gene3D" id="1.10.630.10">
    <property type="entry name" value="Cytochrome P450"/>
    <property type="match status" value="1"/>
</dbReference>
<sequence length="508" mass="57940">MEVLLYFLLFLPFFFLLSKFVFPKRKDLPPSPPSLPIVGHLHLIERNKPLCRALAKITNRYGPVVFLQLGSRPVLVVSSPSATEECLAKNDITFANRPNLQIGKYVGNNYTTLVWASYGHNWRNLRRIATLEIFSSHRQQMFKDIRAGEIRSMIKSIVQKENDDQYRVVDMKSTFSNLTLNSMMMMIAGKRYYGKNVQEVDKARKFREIVTESLSQSGASNPLDFLPFLKWIGFNGITKGSVKLKEVRDKFMQDLIEEHRGLRRGCEYEKEKKKPCLIDVLLSLQEKEPQNYTDETIQGTVWVLLAASTDTSTGTMEWAMSLLMNNPKVIKKAQIEIDANVGQERLLDESDMANLPYLHCIVAETLRMYPPGPLLIPHESSEECVVQGYTIPSGTMLLVNLWAIHNDPKLWVEPNKFRPERFEGLQGVRDGFKMMPFGTGRRGCPGENVAMRVMGLALGSLLQCFEWERMGEELVDMTEGNGITMSKVRALEVKCAPRPRMMCLLSQL</sequence>
<comment type="caution">
    <text evidence="10">The sequence shown here is derived from an EMBL/GenBank/DDBJ whole genome shotgun (WGS) entry which is preliminary data.</text>
</comment>
<dbReference type="PRINTS" id="PR00463">
    <property type="entry name" value="EP450I"/>
</dbReference>
<evidence type="ECO:0000313" key="11">
    <source>
        <dbReference type="Proteomes" id="UP000541444"/>
    </source>
</evidence>
<dbReference type="GO" id="GO:0016020">
    <property type="term" value="C:membrane"/>
    <property type="evidence" value="ECO:0007669"/>
    <property type="project" value="UniProtKB-SubCell"/>
</dbReference>
<dbReference type="InterPro" id="IPR017972">
    <property type="entry name" value="Cyt_P450_CS"/>
</dbReference>
<dbReference type="GO" id="GO:0016705">
    <property type="term" value="F:oxidoreductase activity, acting on paired donors, with incorporation or reduction of molecular oxygen"/>
    <property type="evidence" value="ECO:0007669"/>
    <property type="project" value="InterPro"/>
</dbReference>
<dbReference type="InterPro" id="IPR050651">
    <property type="entry name" value="Plant_Cytochrome_P450_Monoox"/>
</dbReference>
<dbReference type="EMBL" id="JACGCM010002260">
    <property type="protein sequence ID" value="KAF6142393.1"/>
    <property type="molecule type" value="Genomic_DNA"/>
</dbReference>
<keyword evidence="3 7" id="KW-0479">Metal-binding</keyword>
<feature type="signal peptide" evidence="9">
    <location>
        <begin position="1"/>
        <end position="23"/>
    </location>
</feature>
<dbReference type="FunFam" id="1.10.630.10:FF:000023">
    <property type="entry name" value="Cytochrome P450 family protein"/>
    <property type="match status" value="1"/>
</dbReference>
<name>A0A7J7LIC5_9MAGN</name>
<keyword evidence="4 8" id="KW-0560">Oxidoreductase</keyword>